<dbReference type="EMBL" id="WIXE01016413">
    <property type="protein sequence ID" value="KAK5972680.1"/>
    <property type="molecule type" value="Genomic_DNA"/>
</dbReference>
<keyword evidence="1" id="KW-0812">Transmembrane</keyword>
<protein>
    <submittedName>
        <fullName evidence="2">Uncharacterized protein</fullName>
    </submittedName>
</protein>
<organism evidence="2 3">
    <name type="scientific">Trichostrongylus colubriformis</name>
    <name type="common">Black scour worm</name>
    <dbReference type="NCBI Taxonomy" id="6319"/>
    <lineage>
        <taxon>Eukaryota</taxon>
        <taxon>Metazoa</taxon>
        <taxon>Ecdysozoa</taxon>
        <taxon>Nematoda</taxon>
        <taxon>Chromadorea</taxon>
        <taxon>Rhabditida</taxon>
        <taxon>Rhabditina</taxon>
        <taxon>Rhabditomorpha</taxon>
        <taxon>Strongyloidea</taxon>
        <taxon>Trichostrongylidae</taxon>
        <taxon>Trichostrongylus</taxon>
    </lineage>
</organism>
<sequence length="109" mass="12532">MCVDKSFNAIDCPRSNTFQTDIYISGHSAPLPSFKECPSSVIYLSETFTKPLNILGMEHREFTYWINPLIPIYGQFFSRQCVKHEFLWGTTVPFVAIAVFIYVKGRRGD</sequence>
<comment type="caution">
    <text evidence="2">The sequence shown here is derived from an EMBL/GenBank/DDBJ whole genome shotgun (WGS) entry which is preliminary data.</text>
</comment>
<accession>A0AAN8F938</accession>
<feature type="transmembrane region" description="Helical" evidence="1">
    <location>
        <begin position="86"/>
        <end position="103"/>
    </location>
</feature>
<keyword evidence="1" id="KW-1133">Transmembrane helix</keyword>
<name>A0AAN8F938_TRICO</name>
<evidence type="ECO:0000256" key="1">
    <source>
        <dbReference type="SAM" id="Phobius"/>
    </source>
</evidence>
<reference evidence="2 3" key="1">
    <citation type="submission" date="2019-10" db="EMBL/GenBank/DDBJ databases">
        <title>Assembly and Annotation for the nematode Trichostrongylus colubriformis.</title>
        <authorList>
            <person name="Martin J."/>
        </authorList>
    </citation>
    <scope>NUCLEOTIDE SEQUENCE [LARGE SCALE GENOMIC DNA]</scope>
    <source>
        <strain evidence="2">G859</strain>
        <tissue evidence="2">Whole worm</tissue>
    </source>
</reference>
<proteinExistence type="predicted"/>
<evidence type="ECO:0000313" key="2">
    <source>
        <dbReference type="EMBL" id="KAK5972680.1"/>
    </source>
</evidence>
<evidence type="ECO:0000313" key="3">
    <source>
        <dbReference type="Proteomes" id="UP001331761"/>
    </source>
</evidence>
<keyword evidence="3" id="KW-1185">Reference proteome</keyword>
<keyword evidence="1" id="KW-0472">Membrane</keyword>
<dbReference type="AlphaFoldDB" id="A0AAN8F938"/>
<gene>
    <name evidence="2" type="ORF">GCK32_015776</name>
</gene>
<dbReference type="Proteomes" id="UP001331761">
    <property type="component" value="Unassembled WGS sequence"/>
</dbReference>